<dbReference type="EMBL" id="KB008044">
    <property type="protein sequence ID" value="ELR14765.1"/>
    <property type="molecule type" value="Genomic_DNA"/>
</dbReference>
<keyword evidence="2" id="KW-1185">Reference proteome</keyword>
<accession>L8GP60</accession>
<gene>
    <name evidence="1" type="ORF">ACA1_391330</name>
</gene>
<organism evidence="1 2">
    <name type="scientific">Acanthamoeba castellanii (strain ATCC 30010 / Neff)</name>
    <dbReference type="NCBI Taxonomy" id="1257118"/>
    <lineage>
        <taxon>Eukaryota</taxon>
        <taxon>Amoebozoa</taxon>
        <taxon>Discosea</taxon>
        <taxon>Longamoebia</taxon>
        <taxon>Centramoebida</taxon>
        <taxon>Acanthamoebidae</taxon>
        <taxon>Acanthamoeba</taxon>
    </lineage>
</organism>
<evidence type="ECO:0000313" key="1">
    <source>
        <dbReference type="EMBL" id="ELR14765.1"/>
    </source>
</evidence>
<dbReference type="RefSeq" id="XP_004336778.1">
    <property type="nucleotide sequence ID" value="XM_004336730.1"/>
</dbReference>
<dbReference type="Proteomes" id="UP000011083">
    <property type="component" value="Unassembled WGS sequence"/>
</dbReference>
<dbReference type="KEGG" id="acan:ACA1_391330"/>
<dbReference type="AlphaFoldDB" id="L8GP60"/>
<sequence>MAQLNKAALAEHWAKNFFSGNVESKSEEWTYRTGTLACIKGFRANVSFSWDGSELLPQGGTGNQFGRGVWDGTTAQWYFPQESSAFWTISWDRARNFTCSHIAWKEPIHWVYDEPALKIAESVSAEVRNKEGLDTDFLKQGGDVPLPVFLFAAMFRRTLWLYEDKLERNRRSYSRCGKFCGAGGNVTPLLCASCTSELGGKCFVCGGGQRSPSIQGRLCKMCQIKKLFCVRCADKVVPGSGTTTALMCGTPCGLGKDVENCCRLKCDSHNI</sequence>
<reference evidence="1 2" key="1">
    <citation type="journal article" date="2013" name="Genome Biol.">
        <title>Genome of Acanthamoeba castellanii highlights extensive lateral gene transfer and early evolution of tyrosine kinase signaling.</title>
        <authorList>
            <person name="Clarke M."/>
            <person name="Lohan A.J."/>
            <person name="Liu B."/>
            <person name="Lagkouvardos I."/>
            <person name="Roy S."/>
            <person name="Zafar N."/>
            <person name="Bertelli C."/>
            <person name="Schilde C."/>
            <person name="Kianianmomeni A."/>
            <person name="Burglin T.R."/>
            <person name="Frech C."/>
            <person name="Turcotte B."/>
            <person name="Kopec K.O."/>
            <person name="Synnott J.M."/>
            <person name="Choo C."/>
            <person name="Paponov I."/>
            <person name="Finkler A."/>
            <person name="Soon Heng Tan C."/>
            <person name="Hutchins A.P."/>
            <person name="Weinmeier T."/>
            <person name="Rattei T."/>
            <person name="Chu J.S."/>
            <person name="Gimenez G."/>
            <person name="Irimia M."/>
            <person name="Rigden D.J."/>
            <person name="Fitzpatrick D.A."/>
            <person name="Lorenzo-Morales J."/>
            <person name="Bateman A."/>
            <person name="Chiu C.H."/>
            <person name="Tang P."/>
            <person name="Hegemann P."/>
            <person name="Fromm H."/>
            <person name="Raoult D."/>
            <person name="Greub G."/>
            <person name="Miranda-Saavedra D."/>
            <person name="Chen N."/>
            <person name="Nash P."/>
            <person name="Ginger M.L."/>
            <person name="Horn M."/>
            <person name="Schaap P."/>
            <person name="Caler L."/>
            <person name="Loftus B."/>
        </authorList>
    </citation>
    <scope>NUCLEOTIDE SEQUENCE [LARGE SCALE GENOMIC DNA]</scope>
    <source>
        <strain evidence="1 2">Neff</strain>
    </source>
</reference>
<protein>
    <submittedName>
        <fullName evidence="1">Uncharacterized protein</fullName>
    </submittedName>
</protein>
<dbReference type="VEuPathDB" id="AmoebaDB:ACA1_391330"/>
<proteinExistence type="predicted"/>
<dbReference type="GeneID" id="14915348"/>
<name>L8GP60_ACACF</name>
<evidence type="ECO:0000313" key="2">
    <source>
        <dbReference type="Proteomes" id="UP000011083"/>
    </source>
</evidence>